<dbReference type="PROSITE" id="PS00018">
    <property type="entry name" value="EF_HAND_1"/>
    <property type="match status" value="1"/>
</dbReference>
<dbReference type="GO" id="GO:0016460">
    <property type="term" value="C:myosin II complex"/>
    <property type="evidence" value="ECO:0007669"/>
    <property type="project" value="TreeGrafter"/>
</dbReference>
<dbReference type="CDD" id="cd00051">
    <property type="entry name" value="EFh"/>
    <property type="match status" value="2"/>
</dbReference>
<keyword evidence="3" id="KW-0677">Repeat</keyword>
<sequence length="160" mass="18406">MGGYGEDVVAGLSEEQRLEFTECFKLHDKMNSGLLSPFELGILMRSLGHGPTDDEMNKIITEYEVYSKGGINVQDFLHVMAKREQDTAAREKLEEAFRVFDRDGNGYISKYELEALMKHQDSPNPYDDAEWKDFIAEAPMGEDHMIDYREFIKVMLRKGP</sequence>
<dbReference type="PANTHER" id="PTHR23048:SF0">
    <property type="entry name" value="CALMODULIN LIKE 3"/>
    <property type="match status" value="1"/>
</dbReference>
<evidence type="ECO:0000256" key="2">
    <source>
        <dbReference type="ARBA" id="ARBA00022723"/>
    </source>
</evidence>
<evidence type="ECO:0000256" key="3">
    <source>
        <dbReference type="ARBA" id="ARBA00022737"/>
    </source>
</evidence>
<dbReference type="EMBL" id="HBIT01002662">
    <property type="protein sequence ID" value="CAE0615256.1"/>
    <property type="molecule type" value="Transcribed_RNA"/>
</dbReference>
<dbReference type="PANTHER" id="PTHR23048">
    <property type="entry name" value="MYOSIN LIGHT CHAIN 1, 3"/>
    <property type="match status" value="1"/>
</dbReference>
<dbReference type="SMART" id="SM00054">
    <property type="entry name" value="EFh"/>
    <property type="match status" value="4"/>
</dbReference>
<feature type="domain" description="EF-hand" evidence="6">
    <location>
        <begin position="88"/>
        <end position="123"/>
    </location>
</feature>
<protein>
    <recommendedName>
        <fullName evidence="1">Calmodulin</fullName>
    </recommendedName>
</protein>
<keyword evidence="5" id="KW-0007">Acetylation</keyword>
<keyword evidence="4" id="KW-0106">Calcium</keyword>
<dbReference type="InterPro" id="IPR002048">
    <property type="entry name" value="EF_hand_dom"/>
</dbReference>
<evidence type="ECO:0000256" key="5">
    <source>
        <dbReference type="ARBA" id="ARBA00022990"/>
    </source>
</evidence>
<organism evidence="7">
    <name type="scientific">Oxyrrhis marina</name>
    <name type="common">Dinoflagellate</name>
    <dbReference type="NCBI Taxonomy" id="2969"/>
    <lineage>
        <taxon>Eukaryota</taxon>
        <taxon>Sar</taxon>
        <taxon>Alveolata</taxon>
        <taxon>Dinophyceae</taxon>
        <taxon>Oxyrrhinales</taxon>
        <taxon>Oxyrrhinaceae</taxon>
        <taxon>Oxyrrhis</taxon>
    </lineage>
</organism>
<dbReference type="InterPro" id="IPR050230">
    <property type="entry name" value="CALM/Myosin/TropC-like"/>
</dbReference>
<dbReference type="GO" id="GO:0005509">
    <property type="term" value="F:calcium ion binding"/>
    <property type="evidence" value="ECO:0007669"/>
    <property type="project" value="InterPro"/>
</dbReference>
<evidence type="ECO:0000259" key="6">
    <source>
        <dbReference type="PROSITE" id="PS50222"/>
    </source>
</evidence>
<proteinExistence type="predicted"/>
<evidence type="ECO:0000256" key="4">
    <source>
        <dbReference type="ARBA" id="ARBA00022837"/>
    </source>
</evidence>
<name>A0A7S3UJE5_OXYMA</name>
<gene>
    <name evidence="7" type="ORF">OMAR00292_LOCUS1131</name>
</gene>
<dbReference type="PROSITE" id="PS50222">
    <property type="entry name" value="EF_HAND_2"/>
    <property type="match status" value="2"/>
</dbReference>
<dbReference type="AlphaFoldDB" id="A0A7S3UJE5"/>
<dbReference type="FunFam" id="1.10.238.10:FF:000001">
    <property type="entry name" value="Calmodulin 1"/>
    <property type="match status" value="1"/>
</dbReference>
<dbReference type="InterPro" id="IPR011992">
    <property type="entry name" value="EF-hand-dom_pair"/>
</dbReference>
<dbReference type="Gene3D" id="1.10.238.10">
    <property type="entry name" value="EF-hand"/>
    <property type="match status" value="2"/>
</dbReference>
<dbReference type="InterPro" id="IPR018247">
    <property type="entry name" value="EF_Hand_1_Ca_BS"/>
</dbReference>
<dbReference type="Pfam" id="PF13499">
    <property type="entry name" value="EF-hand_7"/>
    <property type="match status" value="1"/>
</dbReference>
<feature type="domain" description="EF-hand" evidence="6">
    <location>
        <begin position="15"/>
        <end position="50"/>
    </location>
</feature>
<reference evidence="7" key="1">
    <citation type="submission" date="2021-01" db="EMBL/GenBank/DDBJ databases">
        <authorList>
            <person name="Corre E."/>
            <person name="Pelletier E."/>
            <person name="Niang G."/>
            <person name="Scheremetjew M."/>
            <person name="Finn R."/>
            <person name="Kale V."/>
            <person name="Holt S."/>
            <person name="Cochrane G."/>
            <person name="Meng A."/>
            <person name="Brown T."/>
            <person name="Cohen L."/>
        </authorList>
    </citation>
    <scope>NUCLEOTIDE SEQUENCE</scope>
    <source>
        <strain evidence="7">CCMP1795</strain>
    </source>
</reference>
<evidence type="ECO:0000256" key="1">
    <source>
        <dbReference type="ARBA" id="ARBA00020786"/>
    </source>
</evidence>
<keyword evidence="2" id="KW-0479">Metal-binding</keyword>
<evidence type="ECO:0000313" key="7">
    <source>
        <dbReference type="EMBL" id="CAE0615256.1"/>
    </source>
</evidence>
<accession>A0A7S3UJE5</accession>
<dbReference type="SUPFAM" id="SSF47473">
    <property type="entry name" value="EF-hand"/>
    <property type="match status" value="1"/>
</dbReference>